<keyword evidence="1" id="KW-0812">Transmembrane</keyword>
<evidence type="ECO:0000313" key="2">
    <source>
        <dbReference type="EMBL" id="KAB1438214.1"/>
    </source>
</evidence>
<accession>A0A7V7UC20</accession>
<feature type="transmembrane region" description="Helical" evidence="1">
    <location>
        <begin position="483"/>
        <end position="501"/>
    </location>
</feature>
<dbReference type="AlphaFoldDB" id="A0A7V7UC20"/>
<organism evidence="2 3">
    <name type="scientific">Candidatus Galacturonatibacter soehngenii</name>
    <dbReference type="NCBI Taxonomy" id="2307010"/>
    <lineage>
        <taxon>Bacteria</taxon>
        <taxon>Bacillati</taxon>
        <taxon>Bacillota</taxon>
        <taxon>Clostridia</taxon>
        <taxon>Lachnospirales</taxon>
        <taxon>Lachnospiraceae</taxon>
        <taxon>Candidatus Galacturonatibacter</taxon>
    </lineage>
</organism>
<feature type="transmembrane region" description="Helical" evidence="1">
    <location>
        <begin position="211"/>
        <end position="226"/>
    </location>
</feature>
<dbReference type="OrthoDB" id="2018099at2"/>
<name>A0A7V7UC20_9FIRM</name>
<feature type="transmembrane region" description="Helical" evidence="1">
    <location>
        <begin position="143"/>
        <end position="174"/>
    </location>
</feature>
<feature type="transmembrane region" description="Helical" evidence="1">
    <location>
        <begin position="457"/>
        <end position="476"/>
    </location>
</feature>
<feature type="transmembrane region" description="Helical" evidence="1">
    <location>
        <begin position="186"/>
        <end position="205"/>
    </location>
</feature>
<evidence type="ECO:0000256" key="1">
    <source>
        <dbReference type="SAM" id="Phobius"/>
    </source>
</evidence>
<dbReference type="Proteomes" id="UP000461768">
    <property type="component" value="Unassembled WGS sequence"/>
</dbReference>
<reference evidence="2 3" key="2">
    <citation type="submission" date="2020-02" db="EMBL/GenBank/DDBJ databases">
        <title>Candidatus Galacturonibacter soehngenii shows hetero-acetogenic catabolism of galacturonic acid but lacks a canonical carbon monoxide dehydrogenase/acetyl-CoA synthase complex.</title>
        <authorList>
            <person name="Diender M."/>
            <person name="Stouten G.R."/>
            <person name="Petersen J.F."/>
            <person name="Nielsen P.H."/>
            <person name="Dueholm M.S."/>
            <person name="Pronk J.T."/>
            <person name="Van Loosdrecht M.C.M."/>
        </authorList>
    </citation>
    <scope>NUCLEOTIDE SEQUENCE [LARGE SCALE GENOMIC DNA]</scope>
    <source>
        <strain evidence="2">GalUA</strain>
    </source>
</reference>
<gene>
    <name evidence="2" type="ORF">F7O84_11720</name>
</gene>
<keyword evidence="3" id="KW-1185">Reference proteome</keyword>
<keyword evidence="1" id="KW-0472">Membrane</keyword>
<evidence type="ECO:0008006" key="4">
    <source>
        <dbReference type="Google" id="ProtNLM"/>
    </source>
</evidence>
<feature type="transmembrane region" description="Helical" evidence="1">
    <location>
        <begin position="20"/>
        <end position="40"/>
    </location>
</feature>
<keyword evidence="1" id="KW-1133">Transmembrane helix</keyword>
<feature type="transmembrane region" description="Helical" evidence="1">
    <location>
        <begin position="60"/>
        <end position="82"/>
    </location>
</feature>
<dbReference type="EMBL" id="WAGX01000005">
    <property type="protein sequence ID" value="KAB1438214.1"/>
    <property type="molecule type" value="Genomic_DNA"/>
</dbReference>
<evidence type="ECO:0000313" key="3">
    <source>
        <dbReference type="Proteomes" id="UP000461768"/>
    </source>
</evidence>
<proteinExistence type="predicted"/>
<reference evidence="2 3" key="1">
    <citation type="submission" date="2019-09" db="EMBL/GenBank/DDBJ databases">
        <authorList>
            <person name="Valk L.C."/>
        </authorList>
    </citation>
    <scope>NUCLEOTIDE SEQUENCE [LARGE SCALE GENOMIC DNA]</scope>
    <source>
        <strain evidence="2">GalUA</strain>
    </source>
</reference>
<feature type="transmembrane region" description="Helical" evidence="1">
    <location>
        <begin position="283"/>
        <end position="300"/>
    </location>
</feature>
<protein>
    <recommendedName>
        <fullName evidence="4">Glycosyltransferase RgtA/B/C/D-like domain-containing protein</fullName>
    </recommendedName>
</protein>
<feature type="transmembrane region" description="Helical" evidence="1">
    <location>
        <begin position="94"/>
        <end position="116"/>
    </location>
</feature>
<dbReference type="RefSeq" id="WP_151145249.1">
    <property type="nucleotide sequence ID" value="NZ_WAGX01000005.1"/>
</dbReference>
<sequence>MIIDKHKSKPKGGLVQFNKLAIMIACIHWGISFLTDRLVFHYQLFDFTDTVTSAKAILAWGAKFGFLLLLVTLWHGILYSLNECKARNKKLVSYLKYTGIYFAIMLLFFVILYPGLWRLDEFGILKNATFVLPNFWQGYLTSVFYIFALMLIPNPSGVVFVQICIISLMVGYVVYRCSEQIQSKKVVFFMYLPFLLFPVIDSNFYPMRMSIYAYIELLYAFLLFDFKYTKKELQKKHIWILAIIAGILVCWRTESIYYIVLAPISFVVLFWKETKRKIKVKFVLLVLLISSVLTGIQFLGNRVESSKEYELTSIVLPITPLVYEAYVNEENSLLNAVDKVLDTNVLVNGYLEGKSGISMYWNEELHLTRAYTDREFEEMKQAYYQLILKYPGVFMRERLDTLLSSTGLLGETQDMFEEATDANYVNFREKYQYSEPPFRSELIKILEFTNNEVIHNIIYSFFVQTVILLFTCLILLIKRKWGYFFICATVCAKIPLIFLTSPSKLFMYYYSIYLIGAVWITMLIVYKIENKRNERSI</sequence>
<comment type="caution">
    <text evidence="2">The sequence shown here is derived from an EMBL/GenBank/DDBJ whole genome shotgun (WGS) entry which is preliminary data.</text>
</comment>
<feature type="transmembrane region" description="Helical" evidence="1">
    <location>
        <begin position="507"/>
        <end position="526"/>
    </location>
</feature>